<dbReference type="Pfam" id="PF08240">
    <property type="entry name" value="ADH_N"/>
    <property type="match status" value="1"/>
</dbReference>
<dbReference type="GO" id="GO:0008270">
    <property type="term" value="F:zinc ion binding"/>
    <property type="evidence" value="ECO:0007669"/>
    <property type="project" value="InterPro"/>
</dbReference>
<dbReference type="KEGG" id="sesp:BN6_72620"/>
<evidence type="ECO:0000313" key="4">
    <source>
        <dbReference type="Proteomes" id="UP000006281"/>
    </source>
</evidence>
<keyword evidence="1" id="KW-0560">Oxidoreductase</keyword>
<dbReference type="Gene3D" id="3.90.180.10">
    <property type="entry name" value="Medium-chain alcohol dehydrogenases, catalytic domain"/>
    <property type="match status" value="1"/>
</dbReference>
<dbReference type="STRING" id="1179773.BN6_72620"/>
<dbReference type="Gene3D" id="3.40.50.720">
    <property type="entry name" value="NAD(P)-binding Rossmann-like Domain"/>
    <property type="match status" value="1"/>
</dbReference>
<dbReference type="eggNOG" id="COG0604">
    <property type="taxonomic scope" value="Bacteria"/>
</dbReference>
<dbReference type="InterPro" id="IPR020843">
    <property type="entry name" value="ER"/>
</dbReference>
<dbReference type="InterPro" id="IPR011032">
    <property type="entry name" value="GroES-like_sf"/>
</dbReference>
<sequence length="335" mass="35363">MRYLDTIKVPSSQQVPPAVILYPMTNTMRAIRQTALGGPEVLELVEIERPTAGPGKMLVQVVAAGVNPIDWKVREHGYWFRPPLVPGWDVSGVVVDPGPGENRFQAGDEVFGMPCFPEVGGGYAEYVAAPARHFARKPAALDHVDAAALPLAVLTGWQALTDAARLQPGQRVLVHAAAGGVGHLTVQLAKALGAHVTGTASAAKHALLRDLGADDLVDYRTEDFTAVDPVDVVVDLIGGDYASRSLRVLKPGGVYVAVAVPNDVDTVRAEAEPLGIRATSVLVTPDHTALERVAGLVAEGRLRPVVAETFPLADAAKAQELGETNRTTGKIVLTV</sequence>
<dbReference type="PANTHER" id="PTHR11695:SF294">
    <property type="entry name" value="RETICULON-4-INTERACTING PROTEIN 1, MITOCHONDRIAL"/>
    <property type="match status" value="1"/>
</dbReference>
<name>K0KCH2_SACES</name>
<dbReference type="SUPFAM" id="SSF51735">
    <property type="entry name" value="NAD(P)-binding Rossmann-fold domains"/>
    <property type="match status" value="1"/>
</dbReference>
<gene>
    <name evidence="3" type="ordered locus">BN6_72620</name>
</gene>
<dbReference type="PATRIC" id="fig|1179773.3.peg.7338"/>
<feature type="domain" description="Enoyl reductase (ER)" evidence="2">
    <location>
        <begin position="37"/>
        <end position="333"/>
    </location>
</feature>
<keyword evidence="4" id="KW-1185">Reference proteome</keyword>
<dbReference type="CDD" id="cd05289">
    <property type="entry name" value="MDR_like_2"/>
    <property type="match status" value="1"/>
</dbReference>
<accession>K0KCH2</accession>
<organism evidence="3 4">
    <name type="scientific">Saccharothrix espanaensis (strain ATCC 51144 / DSM 44229 / JCM 9112 / NBRC 15066 / NRRL 15764)</name>
    <dbReference type="NCBI Taxonomy" id="1179773"/>
    <lineage>
        <taxon>Bacteria</taxon>
        <taxon>Bacillati</taxon>
        <taxon>Actinomycetota</taxon>
        <taxon>Actinomycetes</taxon>
        <taxon>Pseudonocardiales</taxon>
        <taxon>Pseudonocardiaceae</taxon>
        <taxon>Saccharothrix</taxon>
    </lineage>
</organism>
<reference evidence="3 4" key="1">
    <citation type="journal article" date="2012" name="BMC Genomics">
        <title>Complete genome sequence of Saccharothrix espanaensis DSM 44229T and comparison to the other completely sequenced Pseudonocardiaceae.</title>
        <authorList>
            <person name="Strobel T."/>
            <person name="Al-Dilaimi A."/>
            <person name="Blom J."/>
            <person name="Gessner A."/>
            <person name="Kalinowski J."/>
            <person name="Luzhetska M."/>
            <person name="Puhler A."/>
            <person name="Szczepanowski R."/>
            <person name="Bechthold A."/>
            <person name="Ruckert C."/>
        </authorList>
    </citation>
    <scope>NUCLEOTIDE SEQUENCE [LARGE SCALE GENOMIC DNA]</scope>
    <source>
        <strain evidence="4">ATCC 51144 / DSM 44229 / JCM 9112 / NBRC 15066 / NRRL 15764</strain>
    </source>
</reference>
<evidence type="ECO:0000313" key="3">
    <source>
        <dbReference type="EMBL" id="CCH34494.1"/>
    </source>
</evidence>
<proteinExistence type="predicted"/>
<dbReference type="InterPro" id="IPR036291">
    <property type="entry name" value="NAD(P)-bd_dom_sf"/>
</dbReference>
<dbReference type="InterPro" id="IPR050700">
    <property type="entry name" value="YIM1/Zinc_Alcohol_DH_Fams"/>
</dbReference>
<dbReference type="BioCyc" id="SESP1179773:BN6_RS35075-MONOMER"/>
<evidence type="ECO:0000256" key="1">
    <source>
        <dbReference type="ARBA" id="ARBA00023002"/>
    </source>
</evidence>
<dbReference type="Proteomes" id="UP000006281">
    <property type="component" value="Chromosome"/>
</dbReference>
<dbReference type="HOGENOM" id="CLU_026673_3_3_11"/>
<dbReference type="GO" id="GO:0016491">
    <property type="term" value="F:oxidoreductase activity"/>
    <property type="evidence" value="ECO:0007669"/>
    <property type="project" value="UniProtKB-KW"/>
</dbReference>
<dbReference type="AlphaFoldDB" id="K0KCH2"/>
<protein>
    <submittedName>
        <fullName evidence="3">Dehydrogenase</fullName>
    </submittedName>
</protein>
<dbReference type="Pfam" id="PF13602">
    <property type="entry name" value="ADH_zinc_N_2"/>
    <property type="match status" value="1"/>
</dbReference>
<dbReference type="InterPro" id="IPR013154">
    <property type="entry name" value="ADH-like_N"/>
</dbReference>
<dbReference type="PROSITE" id="PS01162">
    <property type="entry name" value="QOR_ZETA_CRYSTAL"/>
    <property type="match status" value="1"/>
</dbReference>
<dbReference type="PANTHER" id="PTHR11695">
    <property type="entry name" value="ALCOHOL DEHYDROGENASE RELATED"/>
    <property type="match status" value="1"/>
</dbReference>
<dbReference type="SUPFAM" id="SSF50129">
    <property type="entry name" value="GroES-like"/>
    <property type="match status" value="1"/>
</dbReference>
<dbReference type="EMBL" id="HE804045">
    <property type="protein sequence ID" value="CCH34494.1"/>
    <property type="molecule type" value="Genomic_DNA"/>
</dbReference>
<dbReference type="SMART" id="SM00829">
    <property type="entry name" value="PKS_ER"/>
    <property type="match status" value="1"/>
</dbReference>
<dbReference type="InterPro" id="IPR002364">
    <property type="entry name" value="Quin_OxRdtase/zeta-crystal_CS"/>
</dbReference>
<evidence type="ECO:0000259" key="2">
    <source>
        <dbReference type="SMART" id="SM00829"/>
    </source>
</evidence>